<evidence type="ECO:0000313" key="1">
    <source>
        <dbReference type="EMBL" id="KAJ0206005.1"/>
    </source>
</evidence>
<keyword evidence="2" id="KW-1185">Reference proteome</keyword>
<accession>A0A9R1X9L0</accession>
<organism evidence="1 2">
    <name type="scientific">Lactuca sativa</name>
    <name type="common">Garden lettuce</name>
    <dbReference type="NCBI Taxonomy" id="4236"/>
    <lineage>
        <taxon>Eukaryota</taxon>
        <taxon>Viridiplantae</taxon>
        <taxon>Streptophyta</taxon>
        <taxon>Embryophyta</taxon>
        <taxon>Tracheophyta</taxon>
        <taxon>Spermatophyta</taxon>
        <taxon>Magnoliopsida</taxon>
        <taxon>eudicotyledons</taxon>
        <taxon>Gunneridae</taxon>
        <taxon>Pentapetalae</taxon>
        <taxon>asterids</taxon>
        <taxon>campanulids</taxon>
        <taxon>Asterales</taxon>
        <taxon>Asteraceae</taxon>
        <taxon>Cichorioideae</taxon>
        <taxon>Cichorieae</taxon>
        <taxon>Lactucinae</taxon>
        <taxon>Lactuca</taxon>
    </lineage>
</organism>
<dbReference type="Proteomes" id="UP000235145">
    <property type="component" value="Unassembled WGS sequence"/>
</dbReference>
<reference evidence="1 2" key="1">
    <citation type="journal article" date="2017" name="Nat. Commun.">
        <title>Genome assembly with in vitro proximity ligation data and whole-genome triplication in lettuce.</title>
        <authorList>
            <person name="Reyes-Chin-Wo S."/>
            <person name="Wang Z."/>
            <person name="Yang X."/>
            <person name="Kozik A."/>
            <person name="Arikit S."/>
            <person name="Song C."/>
            <person name="Xia L."/>
            <person name="Froenicke L."/>
            <person name="Lavelle D.O."/>
            <person name="Truco M.J."/>
            <person name="Xia R."/>
            <person name="Zhu S."/>
            <person name="Xu C."/>
            <person name="Xu H."/>
            <person name="Xu X."/>
            <person name="Cox K."/>
            <person name="Korf I."/>
            <person name="Meyers B.C."/>
            <person name="Michelmore R.W."/>
        </authorList>
    </citation>
    <scope>NUCLEOTIDE SEQUENCE [LARGE SCALE GENOMIC DNA]</scope>
    <source>
        <strain evidence="2">cv. Salinas</strain>
        <tissue evidence="1">Seedlings</tissue>
    </source>
</reference>
<sequence>MGYMLHMESKMGKIPTAIELSKRGKNALVTILVRCSYTNKVMEWILRWCNIPMEDFHMVFDVLGSCRKWRKLLLGICYGTLWSIWKAMYYRIFNNNGIPPVKVIEITKSVTFLLVKNRSNKKELIWAKWF</sequence>
<dbReference type="AlphaFoldDB" id="A0A9R1X9L0"/>
<comment type="caution">
    <text evidence="1">The sequence shown here is derived from an EMBL/GenBank/DDBJ whole genome shotgun (WGS) entry which is preliminary data.</text>
</comment>
<dbReference type="EMBL" id="NBSK02000005">
    <property type="protein sequence ID" value="KAJ0206005.1"/>
    <property type="molecule type" value="Genomic_DNA"/>
</dbReference>
<name>A0A9R1X9L0_LACSA</name>
<proteinExistence type="predicted"/>
<gene>
    <name evidence="1" type="ORF">LSAT_V11C500290320</name>
</gene>
<protein>
    <submittedName>
        <fullName evidence="1">Uncharacterized protein</fullName>
    </submittedName>
</protein>
<evidence type="ECO:0000313" key="2">
    <source>
        <dbReference type="Proteomes" id="UP000235145"/>
    </source>
</evidence>